<organism evidence="3 4">
    <name type="scientific">Pseudozyma flocculosa PF-1</name>
    <dbReference type="NCBI Taxonomy" id="1277687"/>
    <lineage>
        <taxon>Eukaryota</taxon>
        <taxon>Fungi</taxon>
        <taxon>Dikarya</taxon>
        <taxon>Basidiomycota</taxon>
        <taxon>Ustilaginomycotina</taxon>
        <taxon>Ustilaginomycetes</taxon>
        <taxon>Ustilaginales</taxon>
        <taxon>Ustilaginaceae</taxon>
        <taxon>Pseudozyma</taxon>
    </lineage>
</organism>
<evidence type="ECO:0000313" key="4">
    <source>
        <dbReference type="Proteomes" id="UP000053664"/>
    </source>
</evidence>
<evidence type="ECO:0000256" key="1">
    <source>
        <dbReference type="SAM" id="MobiDB-lite"/>
    </source>
</evidence>
<evidence type="ECO:0000256" key="2">
    <source>
        <dbReference type="SAM" id="SignalP"/>
    </source>
</evidence>
<feature type="compositionally biased region" description="Basic and acidic residues" evidence="1">
    <location>
        <begin position="116"/>
        <end position="135"/>
    </location>
</feature>
<protein>
    <recommendedName>
        <fullName evidence="5">STI1 domain-containing protein</fullName>
    </recommendedName>
</protein>
<evidence type="ECO:0008006" key="5">
    <source>
        <dbReference type="Google" id="ProtNLM"/>
    </source>
</evidence>
<dbReference type="KEGG" id="pfp:PFL1_02946"/>
<proteinExistence type="predicted"/>
<dbReference type="EMBL" id="KE361630">
    <property type="protein sequence ID" value="EPQ29726.1"/>
    <property type="molecule type" value="Genomic_DNA"/>
</dbReference>
<feature type="compositionally biased region" description="Low complexity" evidence="1">
    <location>
        <begin position="309"/>
        <end position="330"/>
    </location>
</feature>
<feature type="region of interest" description="Disordered" evidence="1">
    <location>
        <begin position="254"/>
        <end position="275"/>
    </location>
</feature>
<name>A0A061HGE7_9BASI</name>
<dbReference type="RefSeq" id="XP_007878649.1">
    <property type="nucleotide sequence ID" value="XM_007880458.1"/>
</dbReference>
<feature type="region of interest" description="Disordered" evidence="1">
    <location>
        <begin position="103"/>
        <end position="143"/>
    </location>
</feature>
<dbReference type="Proteomes" id="UP000053664">
    <property type="component" value="Unassembled WGS sequence"/>
</dbReference>
<dbReference type="GeneID" id="19317058"/>
<feature type="region of interest" description="Disordered" evidence="1">
    <location>
        <begin position="295"/>
        <end position="360"/>
    </location>
</feature>
<dbReference type="AlphaFoldDB" id="A0A061HGE7"/>
<feature type="compositionally biased region" description="Gly residues" evidence="1">
    <location>
        <begin position="295"/>
        <end position="308"/>
    </location>
</feature>
<sequence>MRISSTLIGLALVLAGSQAVVAVAGEKQVELGRRQLSIPVEAGAGGSVPSGTAGWGGVAGHGGVAGSGAIGAGVGLGVGVGVGGAGIGAGAAGTGVAAGVGGHGGNGAGPGPSAATEHDENQGKADAKGGHKAEEAPTYPLDDVSSRIQLDWSAKAKGKPSAAISEGDDGKVVVRPQELLQMPEFQAFLEAVLEDPKLLAQVAQQQGIPRRQYAAMIKQMIQDPQGVAFLFDPSNKGGDAPGAGAGVGATAGAGADAGAAAGAGDAGRAGSSAGMAAGAGAGAVVGGNNGVGVYGQEGLHGQGRGNGNGLTKQQQQQQQQQQSSSTSNSSDDGRHPAVGGSGIIGVQKRAVGAGAGSQRRMDKRHLANNLPLVARAADLVRDAVEDRFGPILA</sequence>
<reference evidence="3 4" key="1">
    <citation type="journal article" date="2013" name="Plant Cell">
        <title>The transition from a phytopathogenic smut ancestor to an anamorphic biocontrol agent deciphered by comparative whole-genome analysis.</title>
        <authorList>
            <person name="Lefebvre F."/>
            <person name="Joly D.L."/>
            <person name="Labbe C."/>
            <person name="Teichmann B."/>
            <person name="Linning R."/>
            <person name="Belzile F."/>
            <person name="Bakkeren G."/>
            <person name="Belanger R.R."/>
        </authorList>
    </citation>
    <scope>NUCLEOTIDE SEQUENCE [LARGE SCALE GENOMIC DNA]</scope>
    <source>
        <strain evidence="3 4">PF-1</strain>
    </source>
</reference>
<dbReference type="HOGENOM" id="CLU_702329_0_0_1"/>
<evidence type="ECO:0000313" key="3">
    <source>
        <dbReference type="EMBL" id="EPQ29726.1"/>
    </source>
</evidence>
<gene>
    <name evidence="3" type="ORF">PFL1_02946</name>
</gene>
<feature type="signal peptide" evidence="2">
    <location>
        <begin position="1"/>
        <end position="19"/>
    </location>
</feature>
<accession>A0A061HGE7</accession>
<feature type="chain" id="PRO_5001600036" description="STI1 domain-containing protein" evidence="2">
    <location>
        <begin position="20"/>
        <end position="393"/>
    </location>
</feature>
<keyword evidence="2" id="KW-0732">Signal</keyword>